<feature type="domain" description="HPr" evidence="4">
    <location>
        <begin position="1"/>
        <end position="94"/>
    </location>
</feature>
<evidence type="ECO:0000256" key="2">
    <source>
        <dbReference type="ARBA" id="ARBA00022490"/>
    </source>
</evidence>
<dbReference type="InterPro" id="IPR050399">
    <property type="entry name" value="HPr"/>
</dbReference>
<evidence type="ECO:0000313" key="6">
    <source>
        <dbReference type="Proteomes" id="UP000279994"/>
    </source>
</evidence>
<dbReference type="PANTHER" id="PTHR33705">
    <property type="entry name" value="PHOSPHOCARRIER PROTEIN HPR"/>
    <property type="match status" value="1"/>
</dbReference>
<evidence type="ECO:0000256" key="3">
    <source>
        <dbReference type="ARBA" id="ARBA00022683"/>
    </source>
</evidence>
<proteinExistence type="predicted"/>
<dbReference type="OrthoDB" id="9809047at2"/>
<dbReference type="CDD" id="cd00367">
    <property type="entry name" value="PTS-HPr_like"/>
    <property type="match status" value="1"/>
</dbReference>
<evidence type="ECO:0000313" key="5">
    <source>
        <dbReference type="EMBL" id="RNM17486.1"/>
    </source>
</evidence>
<evidence type="ECO:0000259" key="4">
    <source>
        <dbReference type="PROSITE" id="PS51350"/>
    </source>
</evidence>
<dbReference type="AlphaFoldDB" id="A0A3N0GZ42"/>
<reference evidence="5 6" key="1">
    <citation type="submission" date="2018-11" db="EMBL/GenBank/DDBJ databases">
        <authorList>
            <person name="Li F."/>
        </authorList>
    </citation>
    <scope>NUCLEOTIDE SEQUENCE [LARGE SCALE GENOMIC DNA]</scope>
    <source>
        <strain evidence="5 6">Gsoil 818</strain>
    </source>
</reference>
<dbReference type="PRINTS" id="PR00107">
    <property type="entry name" value="PHOSPHOCPHPR"/>
</dbReference>
<protein>
    <submittedName>
        <fullName evidence="5">HPr family phosphocarrier protein</fullName>
    </submittedName>
</protein>
<comment type="caution">
    <text evidence="5">The sequence shown here is derived from an EMBL/GenBank/DDBJ whole genome shotgun (WGS) entry which is preliminary data.</text>
</comment>
<evidence type="ECO:0000256" key="1">
    <source>
        <dbReference type="ARBA" id="ARBA00004496"/>
    </source>
</evidence>
<dbReference type="SUPFAM" id="SSF55594">
    <property type="entry name" value="HPr-like"/>
    <property type="match status" value="1"/>
</dbReference>
<gene>
    <name evidence="5" type="ORF">EFL26_01500</name>
</gene>
<dbReference type="Gene3D" id="3.30.1340.10">
    <property type="entry name" value="HPr-like"/>
    <property type="match status" value="1"/>
</dbReference>
<name>A0A3N0GZ42_9ACTN</name>
<dbReference type="Proteomes" id="UP000279994">
    <property type="component" value="Unassembled WGS sequence"/>
</dbReference>
<dbReference type="EMBL" id="RJSF01000003">
    <property type="protein sequence ID" value="RNM17486.1"/>
    <property type="molecule type" value="Genomic_DNA"/>
</dbReference>
<keyword evidence="6" id="KW-1185">Reference proteome</keyword>
<dbReference type="GO" id="GO:0009401">
    <property type="term" value="P:phosphoenolpyruvate-dependent sugar phosphotransferase system"/>
    <property type="evidence" value="ECO:0007669"/>
    <property type="project" value="UniProtKB-KW"/>
</dbReference>
<comment type="subcellular location">
    <subcellularLocation>
        <location evidence="1">Cytoplasm</location>
    </subcellularLocation>
</comment>
<dbReference type="GO" id="GO:0005737">
    <property type="term" value="C:cytoplasm"/>
    <property type="evidence" value="ECO:0007669"/>
    <property type="project" value="UniProtKB-SubCell"/>
</dbReference>
<dbReference type="RefSeq" id="WP_123221106.1">
    <property type="nucleotide sequence ID" value="NZ_RJSF01000003.1"/>
</dbReference>
<sequence length="94" mass="9504">MPTRTAVIASSVGLHARPAGLFVGIAGEAVRSGVTVTIGRPGEEHVNAASILSVLSLGARQGDVVELSAEGENADAVLARLVDELSVDRDAKAS</sequence>
<dbReference type="Pfam" id="PF00381">
    <property type="entry name" value="PTS-HPr"/>
    <property type="match status" value="1"/>
</dbReference>
<dbReference type="PROSITE" id="PS51350">
    <property type="entry name" value="PTS_HPR_DOM"/>
    <property type="match status" value="1"/>
</dbReference>
<keyword evidence="3" id="KW-0598">Phosphotransferase system</keyword>
<dbReference type="InterPro" id="IPR000032">
    <property type="entry name" value="HPr-like"/>
</dbReference>
<accession>A0A3N0GZ42</accession>
<dbReference type="PANTHER" id="PTHR33705:SF2">
    <property type="entry name" value="PHOSPHOCARRIER PROTEIN NPR"/>
    <property type="match status" value="1"/>
</dbReference>
<keyword evidence="2" id="KW-0963">Cytoplasm</keyword>
<dbReference type="InterPro" id="IPR035895">
    <property type="entry name" value="HPr-like_sf"/>
</dbReference>
<dbReference type="NCBIfam" id="TIGR01003">
    <property type="entry name" value="PTS_HPr_family"/>
    <property type="match status" value="1"/>
</dbReference>
<organism evidence="5 6">
    <name type="scientific">Nocardioides pocheonensis</name>
    <dbReference type="NCBI Taxonomy" id="661485"/>
    <lineage>
        <taxon>Bacteria</taxon>
        <taxon>Bacillati</taxon>
        <taxon>Actinomycetota</taxon>
        <taxon>Actinomycetes</taxon>
        <taxon>Propionibacteriales</taxon>
        <taxon>Nocardioidaceae</taxon>
        <taxon>Nocardioides</taxon>
    </lineage>
</organism>